<sequence>MRGGAVEPRRVFRTGGWQPPRPARRYQPWPVILVHGLLAGALVSVLVAVAAMPFVGAYLLLAVALMVVGSALPRLPAAVVALLDGLLIELVVQWGEASPGSVALGGLRIAALVGATVGLSELVRYRLRRRADLDAD</sequence>
<protein>
    <submittedName>
        <fullName evidence="2">Uncharacterized protein</fullName>
    </submittedName>
</protein>
<name>A0A927RA51_9ACTN</name>
<feature type="transmembrane region" description="Helical" evidence="1">
    <location>
        <begin position="58"/>
        <end position="83"/>
    </location>
</feature>
<comment type="caution">
    <text evidence="2">The sequence shown here is derived from an EMBL/GenBank/DDBJ whole genome shotgun (WGS) entry which is preliminary data.</text>
</comment>
<evidence type="ECO:0000256" key="1">
    <source>
        <dbReference type="SAM" id="Phobius"/>
    </source>
</evidence>
<keyword evidence="1" id="KW-0812">Transmembrane</keyword>
<evidence type="ECO:0000313" key="3">
    <source>
        <dbReference type="Proteomes" id="UP000638648"/>
    </source>
</evidence>
<dbReference type="AlphaFoldDB" id="A0A927RA51"/>
<keyword evidence="1" id="KW-0472">Membrane</keyword>
<keyword evidence="1" id="KW-1133">Transmembrane helix</keyword>
<reference evidence="2" key="1">
    <citation type="submission" date="2020-10" db="EMBL/GenBank/DDBJ databases">
        <title>Sequencing the genomes of 1000 actinobacteria strains.</title>
        <authorList>
            <person name="Klenk H.-P."/>
        </authorList>
    </citation>
    <scope>NUCLEOTIDE SEQUENCE</scope>
    <source>
        <strain evidence="2">DSM 45354</strain>
    </source>
</reference>
<gene>
    <name evidence="2" type="ORF">HEB94_004082</name>
</gene>
<accession>A0A927RA51</accession>
<feature type="transmembrane region" description="Helical" evidence="1">
    <location>
        <begin position="103"/>
        <end position="123"/>
    </location>
</feature>
<proteinExistence type="predicted"/>
<keyword evidence="3" id="KW-1185">Reference proteome</keyword>
<dbReference type="RefSeq" id="WP_192751213.1">
    <property type="nucleotide sequence ID" value="NZ_BAABJL010000158.1"/>
</dbReference>
<evidence type="ECO:0000313" key="2">
    <source>
        <dbReference type="EMBL" id="MBE1607234.1"/>
    </source>
</evidence>
<feature type="transmembrane region" description="Helical" evidence="1">
    <location>
        <begin position="29"/>
        <end position="51"/>
    </location>
</feature>
<organism evidence="2 3">
    <name type="scientific">Actinopolymorpha pittospori</name>
    <dbReference type="NCBI Taxonomy" id="648752"/>
    <lineage>
        <taxon>Bacteria</taxon>
        <taxon>Bacillati</taxon>
        <taxon>Actinomycetota</taxon>
        <taxon>Actinomycetes</taxon>
        <taxon>Propionibacteriales</taxon>
        <taxon>Actinopolymorphaceae</taxon>
        <taxon>Actinopolymorpha</taxon>
    </lineage>
</organism>
<dbReference type="Proteomes" id="UP000638648">
    <property type="component" value="Unassembled WGS sequence"/>
</dbReference>
<dbReference type="EMBL" id="JADBEM010000001">
    <property type="protein sequence ID" value="MBE1607234.1"/>
    <property type="molecule type" value="Genomic_DNA"/>
</dbReference>